<keyword evidence="1" id="KW-1133">Transmembrane helix</keyword>
<name>A0A847D0Z2_9BACT</name>
<dbReference type="EMBL" id="JAAZBX010000011">
    <property type="protein sequence ID" value="NLD25595.1"/>
    <property type="molecule type" value="Genomic_DNA"/>
</dbReference>
<dbReference type="AlphaFoldDB" id="A0A847D0Z2"/>
<reference evidence="2 3" key="1">
    <citation type="journal article" date="2020" name="Biotechnol. Biofuels">
        <title>New insights from the biogas microbiome by comprehensive genome-resolved metagenomics of nearly 1600 species originating from multiple anaerobic digesters.</title>
        <authorList>
            <person name="Campanaro S."/>
            <person name="Treu L."/>
            <person name="Rodriguez-R L.M."/>
            <person name="Kovalovszki A."/>
            <person name="Ziels R.M."/>
            <person name="Maus I."/>
            <person name="Zhu X."/>
            <person name="Kougias P.G."/>
            <person name="Basile A."/>
            <person name="Luo G."/>
            <person name="Schluter A."/>
            <person name="Konstantinidis K.T."/>
            <person name="Angelidaki I."/>
        </authorList>
    </citation>
    <scope>NUCLEOTIDE SEQUENCE [LARGE SCALE GENOMIC DNA]</scope>
    <source>
        <strain evidence="2">AS06rmzACSIP_65</strain>
    </source>
</reference>
<organism evidence="2 3">
    <name type="scientific">Candidatus Dojkabacteria bacterium</name>
    <dbReference type="NCBI Taxonomy" id="2099670"/>
    <lineage>
        <taxon>Bacteria</taxon>
        <taxon>Candidatus Dojkabacteria</taxon>
    </lineage>
</organism>
<keyword evidence="1" id="KW-0472">Membrane</keyword>
<gene>
    <name evidence="2" type="ORF">GX656_03065</name>
</gene>
<evidence type="ECO:0000313" key="3">
    <source>
        <dbReference type="Proteomes" id="UP000545876"/>
    </source>
</evidence>
<accession>A0A847D0Z2</accession>
<keyword evidence="1" id="KW-0812">Transmembrane</keyword>
<evidence type="ECO:0000256" key="1">
    <source>
        <dbReference type="SAM" id="Phobius"/>
    </source>
</evidence>
<proteinExistence type="predicted"/>
<dbReference type="Proteomes" id="UP000545876">
    <property type="component" value="Unassembled WGS sequence"/>
</dbReference>
<evidence type="ECO:0000313" key="2">
    <source>
        <dbReference type="EMBL" id="NLD25595.1"/>
    </source>
</evidence>
<sequence length="444" mass="50340">MTLTEASFWTKRFGIIAAITVMIIFIILLIVVSGNKPTVPQEYLSANFACTETAEEFLEKAKITIPSLKIDPDSISQFEELTKTGKINELPSVINVYKFENPTQSWTSETNATILAGKLGFDKEKINKDDLGYYKWRDNIYKRTLVVNAKNLNFVLETDISRINETKKLGVVPDENSAKSTALNVLNQTGLISIKDEFLTANMTVAYIDIDLDGTFKKASSQADAELVRVDFVRERSMITFSTKLVGADQMVKEFSKVTNKEPKITKKTINDKAVEFYTYDTPIVLDNYRESNISVWIGNQEKDSKLTKGLSSTYRIEFTYWPISYDPCGTYPLIPTSTAVEEVKKGNGSITFLYEDNGDYISGYIQKNVKTFRIINDVRLFYYESPEESNFLVPIYLISGEAVFADGTDGEFNIYYPAIDYNNLKDKIIIKQETDVNNESSFL</sequence>
<comment type="caution">
    <text evidence="2">The sequence shown here is derived from an EMBL/GenBank/DDBJ whole genome shotgun (WGS) entry which is preliminary data.</text>
</comment>
<feature type="transmembrane region" description="Helical" evidence="1">
    <location>
        <begin position="12"/>
        <end position="32"/>
    </location>
</feature>
<protein>
    <submittedName>
        <fullName evidence="2">Uncharacterized protein</fullName>
    </submittedName>
</protein>